<comment type="caution">
    <text evidence="1">The sequence shown here is derived from an EMBL/GenBank/DDBJ whole genome shotgun (WGS) entry which is preliminary data.</text>
</comment>
<proteinExistence type="predicted"/>
<accession>A0A2N3PLU4</accession>
<reference evidence="2" key="1">
    <citation type="submission" date="2017-12" db="EMBL/GenBank/DDBJ databases">
        <title>Draft genome sequence of Telmatospirillum siberiense 26-4b1T, an acidotolerant peatland alphaproteobacterium potentially involved in sulfur cycling.</title>
        <authorList>
            <person name="Hausmann B."/>
            <person name="Pjevac P."/>
            <person name="Schreck K."/>
            <person name="Herbold C.W."/>
            <person name="Daims H."/>
            <person name="Wagner M."/>
            <person name="Pester M."/>
            <person name="Loy A."/>
        </authorList>
    </citation>
    <scope>NUCLEOTIDE SEQUENCE [LARGE SCALE GENOMIC DNA]</scope>
    <source>
        <strain evidence="2">26-4b1</strain>
    </source>
</reference>
<feature type="non-terminal residue" evidence="1">
    <location>
        <position position="156"/>
    </location>
</feature>
<sequence>MVSQTAAETIATIKLNDLYTQYSAAYNPATFGFGASWNALNSDQQVSILRLAYNVGSPGASLYAALTQKDASGNPAPDFLRAGLEAMVNSNGGFVGNTANSDWSIAQPFLQSWLTAGVAASATDLATLAQFAPQIDRYLSGLIGKGAGSDVVTEIA</sequence>
<dbReference type="Proteomes" id="UP000233293">
    <property type="component" value="Unassembled WGS sequence"/>
</dbReference>
<organism evidence="1 2">
    <name type="scientific">Telmatospirillum siberiense</name>
    <dbReference type="NCBI Taxonomy" id="382514"/>
    <lineage>
        <taxon>Bacteria</taxon>
        <taxon>Pseudomonadati</taxon>
        <taxon>Pseudomonadota</taxon>
        <taxon>Alphaproteobacteria</taxon>
        <taxon>Rhodospirillales</taxon>
        <taxon>Rhodospirillaceae</taxon>
        <taxon>Telmatospirillum</taxon>
    </lineage>
</organism>
<evidence type="ECO:0000313" key="1">
    <source>
        <dbReference type="EMBL" id="PKU21363.1"/>
    </source>
</evidence>
<gene>
    <name evidence="1" type="ORF">CWS72_27070</name>
</gene>
<name>A0A2N3PLU4_9PROT</name>
<dbReference type="EMBL" id="PIUM01000065">
    <property type="protein sequence ID" value="PKU21363.1"/>
    <property type="molecule type" value="Genomic_DNA"/>
</dbReference>
<dbReference type="AlphaFoldDB" id="A0A2N3PLU4"/>
<keyword evidence="2" id="KW-1185">Reference proteome</keyword>
<evidence type="ECO:0000313" key="2">
    <source>
        <dbReference type="Proteomes" id="UP000233293"/>
    </source>
</evidence>
<protein>
    <submittedName>
        <fullName evidence="1">Uncharacterized protein</fullName>
    </submittedName>
</protein>